<dbReference type="InterPro" id="IPR036390">
    <property type="entry name" value="WH_DNA-bd_sf"/>
</dbReference>
<organismHost>
    <name type="scientific">Saccharolobus solfataricus</name>
    <name type="common">Sulfolobus solfataricus</name>
    <dbReference type="NCBI Taxonomy" id="2287"/>
</organismHost>
<proteinExistence type="predicted"/>
<sequence>METQIKPKLTYCEKLILLYLLDSKLRYGEDAVWLNELYRVFWDLRCLLRLERAGLVKIFPIFCSSTKRFRHYAQLTHEGEEVAKEIYQSLI</sequence>
<dbReference type="EMBL" id="MN876841">
    <property type="protein sequence ID" value="QJF12313.1"/>
    <property type="molecule type" value="Genomic_DNA"/>
</dbReference>
<name>A0A6M3VZJ7_SSRV1</name>
<dbReference type="Proteomes" id="UP000503449">
    <property type="component" value="Segment"/>
</dbReference>
<protein>
    <submittedName>
        <fullName evidence="1">Putative transcriptional regulator</fullName>
    </submittedName>
</protein>
<gene>
    <name evidence="1" type="ORF">SSRV1_gp37</name>
</gene>
<evidence type="ECO:0000313" key="1">
    <source>
        <dbReference type="EMBL" id="QJF12313.1"/>
    </source>
</evidence>
<dbReference type="SUPFAM" id="SSF46785">
    <property type="entry name" value="Winged helix' DNA-binding domain"/>
    <property type="match status" value="1"/>
</dbReference>
<keyword evidence="2" id="KW-1185">Reference proteome</keyword>
<organism evidence="1 2">
    <name type="scientific">Saccharolobus solfataricus rod-shaped virus 1</name>
    <name type="common">SSRV1</name>
    <dbReference type="NCBI Taxonomy" id="2730619"/>
    <lineage>
        <taxon>Viruses</taxon>
        <taxon>Adnaviria</taxon>
        <taxon>Zilligvirae</taxon>
        <taxon>Taleaviricota</taxon>
        <taxon>Tokiviricetes</taxon>
        <taxon>Ligamenvirales</taxon>
        <taxon>Rudiviridae</taxon>
        <taxon>Hoswirudivirus</taxon>
        <taxon>Hoswirudivirus saccharolobi</taxon>
        <taxon>Hoswirudivirus SSRV1</taxon>
    </lineage>
</organism>
<evidence type="ECO:0000313" key="2">
    <source>
        <dbReference type="Proteomes" id="UP000503449"/>
    </source>
</evidence>
<reference evidence="1 2" key="1">
    <citation type="journal article" date="2020" name="ISME J.">
        <title>New virus isolates from Italian hydrothermal environments underscore the biogeographic pattern in archaeal virus communities.</title>
        <authorList>
            <person name="Baquero D.P."/>
            <person name="Contursi P."/>
            <person name="Piochi M."/>
            <person name="Bartolucci S."/>
            <person name="Liu Y."/>
            <person name="Cvirkaite-Krupovic V."/>
            <person name="Prangishvili D."/>
            <person name="Krupovic M."/>
        </authorList>
    </citation>
    <scope>NUCLEOTIDE SEQUENCE [LARGE SCALE GENOMIC DNA]</scope>
    <source>
        <strain evidence="1">149</strain>
    </source>
</reference>
<accession>A0A6M3VZJ7</accession>